<gene>
    <name evidence="7" type="primary">gltB_1</name>
    <name evidence="7" type="ORF">OXPF_35690</name>
</gene>
<dbReference type="GO" id="GO:0004355">
    <property type="term" value="F:glutamate synthase (NADPH) activity"/>
    <property type="evidence" value="ECO:0007669"/>
    <property type="project" value="UniProtKB-EC"/>
</dbReference>
<dbReference type="InterPro" id="IPR009051">
    <property type="entry name" value="Helical_ferredxn"/>
</dbReference>
<feature type="domain" description="FAD/NAD(P)-binding" evidence="5">
    <location>
        <begin position="145"/>
        <end position="310"/>
    </location>
</feature>
<organism evidence="7 8">
    <name type="scientific">Oxobacter pfennigii</name>
    <dbReference type="NCBI Taxonomy" id="36849"/>
    <lineage>
        <taxon>Bacteria</taxon>
        <taxon>Bacillati</taxon>
        <taxon>Bacillota</taxon>
        <taxon>Clostridia</taxon>
        <taxon>Eubacteriales</taxon>
        <taxon>Clostridiaceae</taxon>
        <taxon>Oxobacter</taxon>
    </lineage>
</organism>
<dbReference type="OrthoDB" id="9803192at2"/>
<dbReference type="PRINTS" id="PR00419">
    <property type="entry name" value="ADXRDTASE"/>
</dbReference>
<dbReference type="RefSeq" id="WP_054876548.1">
    <property type="nucleotide sequence ID" value="NZ_LKET01000051.1"/>
</dbReference>
<dbReference type="InterPro" id="IPR028261">
    <property type="entry name" value="DPD_II"/>
</dbReference>
<evidence type="ECO:0000313" key="7">
    <source>
        <dbReference type="EMBL" id="KPU42806.1"/>
    </source>
</evidence>
<evidence type="ECO:0000256" key="4">
    <source>
        <dbReference type="ARBA" id="ARBA00029440"/>
    </source>
</evidence>
<dbReference type="PATRIC" id="fig|36849.3.peg.3775"/>
<keyword evidence="3" id="KW-0314">Glutamate biosynthesis</keyword>
<dbReference type="GO" id="GO:0051536">
    <property type="term" value="F:iron-sulfur cluster binding"/>
    <property type="evidence" value="ECO:0007669"/>
    <property type="project" value="InterPro"/>
</dbReference>
<feature type="domain" description="FAD/NAD(P)-binding" evidence="5">
    <location>
        <begin position="384"/>
        <end position="454"/>
    </location>
</feature>
<dbReference type="InterPro" id="IPR051394">
    <property type="entry name" value="Glutamate_Synthase"/>
</dbReference>
<reference evidence="7 8" key="1">
    <citation type="submission" date="2015-09" db="EMBL/GenBank/DDBJ databases">
        <title>Genome sequence of Oxobacter pfennigii DSM 3222.</title>
        <authorList>
            <person name="Poehlein A."/>
            <person name="Bengelsdorf F.R."/>
            <person name="Schiel-Bengelsdorf B."/>
            <person name="Duerre P."/>
            <person name="Daniel R."/>
        </authorList>
    </citation>
    <scope>NUCLEOTIDE SEQUENCE [LARGE SCALE GENOMIC DNA]</scope>
    <source>
        <strain evidence="7 8">DSM 3222</strain>
    </source>
</reference>
<dbReference type="PANTHER" id="PTHR43100">
    <property type="entry name" value="GLUTAMATE SYNTHASE [NADPH] SMALL CHAIN"/>
    <property type="match status" value="1"/>
</dbReference>
<dbReference type="Pfam" id="PF07992">
    <property type="entry name" value="Pyr_redox_2"/>
    <property type="match status" value="2"/>
</dbReference>
<evidence type="ECO:0000256" key="2">
    <source>
        <dbReference type="ARBA" id="ARBA00023002"/>
    </source>
</evidence>
<comment type="caution">
    <text evidence="7">The sequence shown here is derived from an EMBL/GenBank/DDBJ whole genome shotgun (WGS) entry which is preliminary data.</text>
</comment>
<evidence type="ECO:0000256" key="3">
    <source>
        <dbReference type="ARBA" id="ARBA00023164"/>
    </source>
</evidence>
<dbReference type="EC" id="1.4.1.13" evidence="7"/>
<sequence length="472" mass="52039">MGKTTGFKEYQRQTPALRTVEVRIKDYKEVYEKMPEEDLINQAARCMDCGTPFCNWGCPIGNLIPDFNNLVYMGQWEKAYKRLSLTNPFPEFTGRVCPALCEGSCTLGINRESATVHNVELAIIEKAFEEGFVKPISPRVRTGKSVAVVGSGPAGLTAAVKLNSMGHTITVFEKDDQVGGLLRYGIPDFKLEKHIVDRRVKIMEEEGITFKVNTNIGVDISHDTLTSEFDAVVLTGGSTVPVDMSVEGRDLEGVHFALDYLIEQNKKVAGKTIDGPGIDAKGKVVIVIGGGDTASDCIGTAIRQGAKAVHQYIRKPMPPEDRDETMPWPTYPNTLKTTTSHEEGCIREWCTITKKIEGKDGNVSSVRKVRLDWENVNGKLVSKEVPGTEESVKADMVLICMGFAHPEHKGIVEALQLKLDPRGNVYTDEKYMTSQKGVFAAGDMRTGQSLVVRSIYDGKMAAKCVDEYLMND</sequence>
<dbReference type="EMBL" id="LKET01000051">
    <property type="protein sequence ID" value="KPU42806.1"/>
    <property type="molecule type" value="Genomic_DNA"/>
</dbReference>
<keyword evidence="2 7" id="KW-0560">Oxidoreductase</keyword>
<dbReference type="Pfam" id="PF14691">
    <property type="entry name" value="Fer4_20"/>
    <property type="match status" value="1"/>
</dbReference>
<accession>A0A0P8W5C3</accession>
<evidence type="ECO:0000256" key="1">
    <source>
        <dbReference type="ARBA" id="ARBA00022605"/>
    </source>
</evidence>
<evidence type="ECO:0000313" key="8">
    <source>
        <dbReference type="Proteomes" id="UP000050326"/>
    </source>
</evidence>
<dbReference type="GO" id="GO:0006537">
    <property type="term" value="P:glutamate biosynthetic process"/>
    <property type="evidence" value="ECO:0007669"/>
    <property type="project" value="UniProtKB-KW"/>
</dbReference>
<evidence type="ECO:0000259" key="5">
    <source>
        <dbReference type="Pfam" id="PF07992"/>
    </source>
</evidence>
<protein>
    <submittedName>
        <fullName evidence="7">Glutamate synthase [NADPH] small chain</fullName>
        <ecNumber evidence="7">1.4.1.13</ecNumber>
    </submittedName>
</protein>
<dbReference type="STRING" id="36849.OXPF_35690"/>
<dbReference type="GO" id="GO:0016639">
    <property type="term" value="F:oxidoreductase activity, acting on the CH-NH2 group of donors, NAD or NADP as acceptor"/>
    <property type="evidence" value="ECO:0007669"/>
    <property type="project" value="InterPro"/>
</dbReference>
<name>A0A0P8W5C3_9CLOT</name>
<keyword evidence="8" id="KW-1185">Reference proteome</keyword>
<dbReference type="AlphaFoldDB" id="A0A0P8W5C3"/>
<dbReference type="NCBIfam" id="TIGR01317">
    <property type="entry name" value="GOGAT_sm_gam"/>
    <property type="match status" value="1"/>
</dbReference>
<proteinExistence type="predicted"/>
<dbReference type="Proteomes" id="UP000050326">
    <property type="component" value="Unassembled WGS sequence"/>
</dbReference>
<dbReference type="PANTHER" id="PTHR43100:SF1">
    <property type="entry name" value="GLUTAMATE SYNTHASE [NADPH] SMALL CHAIN"/>
    <property type="match status" value="1"/>
</dbReference>
<comment type="pathway">
    <text evidence="4">Amino-acid biosynthesis.</text>
</comment>
<evidence type="ECO:0000259" key="6">
    <source>
        <dbReference type="Pfam" id="PF14691"/>
    </source>
</evidence>
<dbReference type="SUPFAM" id="SSF46548">
    <property type="entry name" value="alpha-helical ferredoxin"/>
    <property type="match status" value="1"/>
</dbReference>
<feature type="domain" description="Dihydroprymidine dehydrogenase" evidence="6">
    <location>
        <begin position="23"/>
        <end position="130"/>
    </location>
</feature>
<dbReference type="InterPro" id="IPR023753">
    <property type="entry name" value="FAD/NAD-binding_dom"/>
</dbReference>
<keyword evidence="1" id="KW-0028">Amino-acid biosynthesis</keyword>
<dbReference type="SUPFAM" id="SSF51971">
    <property type="entry name" value="Nucleotide-binding domain"/>
    <property type="match status" value="2"/>
</dbReference>
<dbReference type="Gene3D" id="1.10.1060.10">
    <property type="entry name" value="Alpha-helical ferredoxin"/>
    <property type="match status" value="1"/>
</dbReference>
<dbReference type="Gene3D" id="3.50.50.60">
    <property type="entry name" value="FAD/NAD(P)-binding domain"/>
    <property type="match status" value="2"/>
</dbReference>
<dbReference type="InterPro" id="IPR036188">
    <property type="entry name" value="FAD/NAD-bd_sf"/>
</dbReference>
<dbReference type="InterPro" id="IPR006005">
    <property type="entry name" value="Glut_synth_ssu1"/>
</dbReference>